<organism evidence="1">
    <name type="scientific">uncultured Caudovirales phage</name>
    <dbReference type="NCBI Taxonomy" id="2100421"/>
    <lineage>
        <taxon>Viruses</taxon>
        <taxon>Duplodnaviria</taxon>
        <taxon>Heunggongvirae</taxon>
        <taxon>Uroviricota</taxon>
        <taxon>Caudoviricetes</taxon>
        <taxon>Peduoviridae</taxon>
        <taxon>Maltschvirus</taxon>
        <taxon>Maltschvirus maltsch</taxon>
    </lineage>
</organism>
<accession>A0A6J5KIS3</accession>
<proteinExistence type="predicted"/>
<dbReference type="EMBL" id="LR796143">
    <property type="protein sequence ID" value="CAB4121056.1"/>
    <property type="molecule type" value="Genomic_DNA"/>
</dbReference>
<gene>
    <name evidence="1" type="ORF">UFOVP6_8</name>
</gene>
<name>A0A6J5KIS3_9CAUD</name>
<protein>
    <submittedName>
        <fullName evidence="1">Uncharacterized protein</fullName>
    </submittedName>
</protein>
<sequence>MFYVWHYRERDLTKFYWNRKAREWETTLSPACAYPTARGADRQHKVAFDTLVRFPHKDGRFTVGFDHFPRA</sequence>
<reference evidence="1" key="1">
    <citation type="submission" date="2020-04" db="EMBL/GenBank/DDBJ databases">
        <authorList>
            <person name="Chiriac C."/>
            <person name="Salcher M."/>
            <person name="Ghai R."/>
            <person name="Kavagutti S V."/>
        </authorList>
    </citation>
    <scope>NUCLEOTIDE SEQUENCE</scope>
</reference>
<evidence type="ECO:0000313" key="1">
    <source>
        <dbReference type="EMBL" id="CAB4121056.1"/>
    </source>
</evidence>